<evidence type="ECO:0000256" key="6">
    <source>
        <dbReference type="ARBA" id="ARBA00023136"/>
    </source>
</evidence>
<dbReference type="GO" id="GO:0005886">
    <property type="term" value="C:plasma membrane"/>
    <property type="evidence" value="ECO:0007669"/>
    <property type="project" value="UniProtKB-SubCell"/>
</dbReference>
<dbReference type="SUPFAM" id="SSF82861">
    <property type="entry name" value="Mechanosensitive channel protein MscS (YggB), transmembrane region"/>
    <property type="match status" value="1"/>
</dbReference>
<keyword evidence="11" id="KW-1185">Reference proteome</keyword>
<dbReference type="InterPro" id="IPR008910">
    <property type="entry name" value="MSC_TM_helix"/>
</dbReference>
<comment type="subcellular location">
    <subcellularLocation>
        <location evidence="1">Cell membrane</location>
        <topology evidence="1">Multi-pass membrane protein</topology>
    </subcellularLocation>
</comment>
<organism evidence="10 11">
    <name type="scientific">Posidoniimonas corsicana</name>
    <dbReference type="NCBI Taxonomy" id="1938618"/>
    <lineage>
        <taxon>Bacteria</taxon>
        <taxon>Pseudomonadati</taxon>
        <taxon>Planctomycetota</taxon>
        <taxon>Planctomycetia</taxon>
        <taxon>Pirellulales</taxon>
        <taxon>Lacipirellulaceae</taxon>
        <taxon>Posidoniimonas</taxon>
    </lineage>
</organism>
<dbReference type="InterPro" id="IPR006685">
    <property type="entry name" value="MscS_channel_2nd"/>
</dbReference>
<evidence type="ECO:0000313" key="11">
    <source>
        <dbReference type="Proteomes" id="UP000316714"/>
    </source>
</evidence>
<dbReference type="InterPro" id="IPR011014">
    <property type="entry name" value="MscS_channel_TM-2"/>
</dbReference>
<evidence type="ECO:0000256" key="4">
    <source>
        <dbReference type="ARBA" id="ARBA00022692"/>
    </source>
</evidence>
<dbReference type="Pfam" id="PF05552">
    <property type="entry name" value="MS_channel_1st_1"/>
    <property type="match status" value="1"/>
</dbReference>
<sequence length="321" mass="35201">MNTLLLAQAADEADDAPEIQTPEIRSIDDAVSTVVGSLSGMLEDFLARLPLIVAALLILLVTWGVAALADRVTRKALTRVRLRRSLKDLLRQVAYAAVWVVGLLVAAVIIFPGMTIAKVLTVFGLGSIAIGFAFKDIVENFFAGVLILWRFPFENGDFIECGDIEGAVEETTIRMTTIRQVDGQLVVLPNAQLFKSPVRVMTSRPTRRARLICGVDYTTDLSSAQQTIHDALVACDSVKANPQPEVFAREFGDSSINFEVCWWAGSTPKEQRASRDEVVQEIKRRLDGAEIEIPFPHRTMTFKEPITVQGDATPAEHAHGG</sequence>
<accession>A0A5C5UUS4</accession>
<dbReference type="PANTHER" id="PTHR30221:SF1">
    <property type="entry name" value="SMALL-CONDUCTANCE MECHANOSENSITIVE CHANNEL"/>
    <property type="match status" value="1"/>
</dbReference>
<evidence type="ECO:0000256" key="3">
    <source>
        <dbReference type="ARBA" id="ARBA00022475"/>
    </source>
</evidence>
<gene>
    <name evidence="10" type="primary">mscS_2</name>
    <name evidence="10" type="ORF">KOR34_51750</name>
</gene>
<dbReference type="InterPro" id="IPR023408">
    <property type="entry name" value="MscS_beta-dom_sf"/>
</dbReference>
<name>A0A5C5UUS4_9BACT</name>
<dbReference type="InterPro" id="IPR049278">
    <property type="entry name" value="MS_channel_C"/>
</dbReference>
<dbReference type="SUPFAM" id="SSF82689">
    <property type="entry name" value="Mechanosensitive channel protein MscS (YggB), C-terminal domain"/>
    <property type="match status" value="1"/>
</dbReference>
<dbReference type="Pfam" id="PF00924">
    <property type="entry name" value="MS_channel_2nd"/>
    <property type="match status" value="1"/>
</dbReference>
<dbReference type="SUPFAM" id="SSF50182">
    <property type="entry name" value="Sm-like ribonucleoproteins"/>
    <property type="match status" value="1"/>
</dbReference>
<evidence type="ECO:0000256" key="5">
    <source>
        <dbReference type="ARBA" id="ARBA00022989"/>
    </source>
</evidence>
<dbReference type="InterPro" id="IPR045275">
    <property type="entry name" value="MscS_archaea/bacteria_type"/>
</dbReference>
<reference evidence="10 11" key="1">
    <citation type="submission" date="2019-02" db="EMBL/GenBank/DDBJ databases">
        <title>Deep-cultivation of Planctomycetes and their phenomic and genomic characterization uncovers novel biology.</title>
        <authorList>
            <person name="Wiegand S."/>
            <person name="Jogler M."/>
            <person name="Boedeker C."/>
            <person name="Pinto D."/>
            <person name="Vollmers J."/>
            <person name="Rivas-Marin E."/>
            <person name="Kohn T."/>
            <person name="Peeters S.H."/>
            <person name="Heuer A."/>
            <person name="Rast P."/>
            <person name="Oberbeckmann S."/>
            <person name="Bunk B."/>
            <person name="Jeske O."/>
            <person name="Meyerdierks A."/>
            <person name="Storesund J.E."/>
            <person name="Kallscheuer N."/>
            <person name="Luecker S."/>
            <person name="Lage O.M."/>
            <person name="Pohl T."/>
            <person name="Merkel B.J."/>
            <person name="Hornburger P."/>
            <person name="Mueller R.-W."/>
            <person name="Bruemmer F."/>
            <person name="Labrenz M."/>
            <person name="Spormann A.M."/>
            <person name="Op Den Camp H."/>
            <person name="Overmann J."/>
            <person name="Amann R."/>
            <person name="Jetten M.S.M."/>
            <person name="Mascher T."/>
            <person name="Medema M.H."/>
            <person name="Devos D.P."/>
            <person name="Kaster A.-K."/>
            <person name="Ovreas L."/>
            <person name="Rohde M."/>
            <person name="Galperin M.Y."/>
            <person name="Jogler C."/>
        </authorList>
    </citation>
    <scope>NUCLEOTIDE SEQUENCE [LARGE SCALE GENOMIC DNA]</scope>
    <source>
        <strain evidence="10 11">KOR34</strain>
    </source>
</reference>
<evidence type="ECO:0000256" key="7">
    <source>
        <dbReference type="SAM" id="Phobius"/>
    </source>
</evidence>
<keyword evidence="6 7" id="KW-0472">Membrane</keyword>
<dbReference type="AlphaFoldDB" id="A0A5C5UUS4"/>
<keyword evidence="5 7" id="KW-1133">Transmembrane helix</keyword>
<dbReference type="InterPro" id="IPR011066">
    <property type="entry name" value="MscS_channel_C_sf"/>
</dbReference>
<dbReference type="Proteomes" id="UP000316714">
    <property type="component" value="Unassembled WGS sequence"/>
</dbReference>
<comment type="similarity">
    <text evidence="2">Belongs to the MscS (TC 1.A.23) family.</text>
</comment>
<dbReference type="Pfam" id="PF21082">
    <property type="entry name" value="MS_channel_3rd"/>
    <property type="match status" value="1"/>
</dbReference>
<dbReference type="Gene3D" id="2.30.30.60">
    <property type="match status" value="1"/>
</dbReference>
<feature type="transmembrane region" description="Helical" evidence="7">
    <location>
        <begin position="116"/>
        <end position="134"/>
    </location>
</feature>
<feature type="domain" description="Mechanosensitive ion channel MscS" evidence="8">
    <location>
        <begin position="136"/>
        <end position="198"/>
    </location>
</feature>
<dbReference type="Gene3D" id="1.10.287.1260">
    <property type="match status" value="1"/>
</dbReference>
<feature type="domain" description="Mechanosensitive ion channel MscS C-terminal" evidence="9">
    <location>
        <begin position="211"/>
        <end position="293"/>
    </location>
</feature>
<keyword evidence="3" id="KW-1003">Cell membrane</keyword>
<dbReference type="EMBL" id="SIHJ01000008">
    <property type="protein sequence ID" value="TWT29363.1"/>
    <property type="molecule type" value="Genomic_DNA"/>
</dbReference>
<keyword evidence="4 7" id="KW-0812">Transmembrane</keyword>
<evidence type="ECO:0000313" key="10">
    <source>
        <dbReference type="EMBL" id="TWT29363.1"/>
    </source>
</evidence>
<protein>
    <submittedName>
        <fullName evidence="10">Small-conductance mechanosensitive channel</fullName>
    </submittedName>
</protein>
<proteinExistence type="inferred from homology"/>
<comment type="caution">
    <text evidence="10">The sequence shown here is derived from an EMBL/GenBank/DDBJ whole genome shotgun (WGS) entry which is preliminary data.</text>
</comment>
<evidence type="ECO:0000256" key="1">
    <source>
        <dbReference type="ARBA" id="ARBA00004651"/>
    </source>
</evidence>
<dbReference type="InterPro" id="IPR010920">
    <property type="entry name" value="LSM_dom_sf"/>
</dbReference>
<feature type="transmembrane region" description="Helical" evidence="7">
    <location>
        <begin position="89"/>
        <end position="110"/>
    </location>
</feature>
<dbReference type="Gene3D" id="3.30.70.100">
    <property type="match status" value="1"/>
</dbReference>
<evidence type="ECO:0000256" key="2">
    <source>
        <dbReference type="ARBA" id="ARBA00008017"/>
    </source>
</evidence>
<dbReference type="PANTHER" id="PTHR30221">
    <property type="entry name" value="SMALL-CONDUCTANCE MECHANOSENSITIVE CHANNEL"/>
    <property type="match status" value="1"/>
</dbReference>
<evidence type="ECO:0000259" key="9">
    <source>
        <dbReference type="Pfam" id="PF21082"/>
    </source>
</evidence>
<dbReference type="GO" id="GO:0008381">
    <property type="term" value="F:mechanosensitive monoatomic ion channel activity"/>
    <property type="evidence" value="ECO:0007669"/>
    <property type="project" value="InterPro"/>
</dbReference>
<dbReference type="RefSeq" id="WP_197531746.1">
    <property type="nucleotide sequence ID" value="NZ_SIHJ01000008.1"/>
</dbReference>
<evidence type="ECO:0000259" key="8">
    <source>
        <dbReference type="Pfam" id="PF00924"/>
    </source>
</evidence>
<feature type="transmembrane region" description="Helical" evidence="7">
    <location>
        <begin position="45"/>
        <end position="68"/>
    </location>
</feature>